<dbReference type="AlphaFoldDB" id="A0A4Y9TCD8"/>
<evidence type="ECO:0000313" key="2">
    <source>
        <dbReference type="EMBL" id="TFW39792.1"/>
    </source>
</evidence>
<dbReference type="Pfam" id="PF13749">
    <property type="entry name" value="HATPase_c_4"/>
    <property type="match status" value="1"/>
</dbReference>
<dbReference type="EMBL" id="SPVI01000027">
    <property type="protein sequence ID" value="TFW39792.1"/>
    <property type="molecule type" value="Genomic_DNA"/>
</dbReference>
<dbReference type="InterPro" id="IPR038475">
    <property type="entry name" value="RecG_C_sf"/>
</dbReference>
<dbReference type="Gene3D" id="3.30.565.60">
    <property type="match status" value="1"/>
</dbReference>
<evidence type="ECO:0000313" key="3">
    <source>
        <dbReference type="Proteomes" id="UP000297322"/>
    </source>
</evidence>
<accession>A0A4Y9TCD8</accession>
<dbReference type="PANTHER" id="PTHR30595">
    <property type="entry name" value="GLPR-RELATED TRANSCRIPTIONAL REPRESSOR"/>
    <property type="match status" value="1"/>
</dbReference>
<feature type="domain" description="Filamentation induced by cAMP protein Fic-like C-terminal" evidence="1">
    <location>
        <begin position="93"/>
        <end position="154"/>
    </location>
</feature>
<sequence length="167" mass="18547">MRAQVFPHRVEIWNSGSLPDGATADGLKNGQISILRNPDIAHMLYLQGLMEKLGRGGMLISHAFAEQGFPPPEWQSDAQGVTLTLRTPEATPEVIRLLNALDGDLSRKELQLVLELKDDEHLRKSYLRPALAAGVVEMTQPDKPSSSKQRYRLTGIGLGLQKRKRKS</sequence>
<gene>
    <name evidence="2" type="ORF">E4T65_27905</name>
</gene>
<protein>
    <recommendedName>
        <fullName evidence="1">Filamentation induced by cAMP protein Fic-like C-terminal domain-containing protein</fullName>
    </recommendedName>
</protein>
<dbReference type="Proteomes" id="UP000297322">
    <property type="component" value="Unassembled WGS sequence"/>
</dbReference>
<dbReference type="PANTHER" id="PTHR30595:SF6">
    <property type="entry name" value="SCHLAFEN ALBA-2 DOMAIN-CONTAINING PROTEIN"/>
    <property type="match status" value="1"/>
</dbReference>
<evidence type="ECO:0000259" key="1">
    <source>
        <dbReference type="Pfam" id="PF21247"/>
    </source>
</evidence>
<dbReference type="RefSeq" id="WP_083221654.1">
    <property type="nucleotide sequence ID" value="NZ_SPVI01000027.1"/>
</dbReference>
<name>A0A4Y9TCD8_PSEFL</name>
<proteinExistence type="predicted"/>
<dbReference type="Pfam" id="PF21247">
    <property type="entry name" value="Fic-like_C"/>
    <property type="match status" value="1"/>
</dbReference>
<organism evidence="2 3">
    <name type="scientific">Pseudomonas fluorescens</name>
    <dbReference type="NCBI Taxonomy" id="294"/>
    <lineage>
        <taxon>Bacteria</taxon>
        <taxon>Pseudomonadati</taxon>
        <taxon>Pseudomonadota</taxon>
        <taxon>Gammaproteobacteria</taxon>
        <taxon>Pseudomonadales</taxon>
        <taxon>Pseudomonadaceae</taxon>
        <taxon>Pseudomonas</taxon>
    </lineage>
</organism>
<dbReference type="InterPro" id="IPR049514">
    <property type="entry name" value="Fic-like_C"/>
</dbReference>
<comment type="caution">
    <text evidence="2">The sequence shown here is derived from an EMBL/GenBank/DDBJ whole genome shotgun (WGS) entry which is preliminary data.</text>
</comment>
<reference evidence="2 3" key="1">
    <citation type="submission" date="2019-03" db="EMBL/GenBank/DDBJ databases">
        <title>Biocontrol and xenobiotic degradation properties of endophytic Pseudomonas fluorescens strain BRZ63.</title>
        <authorList>
            <person name="Chlebek D.A."/>
            <person name="Pinski A."/>
            <person name="Zur J.P."/>
            <person name="Michalska J."/>
            <person name="Hupert-Kocurek K.T."/>
        </authorList>
    </citation>
    <scope>NUCLEOTIDE SEQUENCE [LARGE SCALE GENOMIC DNA]</scope>
    <source>
        <strain evidence="2 3">BRZ63</strain>
    </source>
</reference>